<proteinExistence type="predicted"/>
<dbReference type="Proteomes" id="UP001189429">
    <property type="component" value="Unassembled WGS sequence"/>
</dbReference>
<evidence type="ECO:0000313" key="2">
    <source>
        <dbReference type="EMBL" id="CAK0827728.1"/>
    </source>
</evidence>
<accession>A0ABN9S7K6</accession>
<evidence type="ECO:0000256" key="1">
    <source>
        <dbReference type="SAM" id="MobiDB-lite"/>
    </source>
</evidence>
<evidence type="ECO:0000313" key="3">
    <source>
        <dbReference type="Proteomes" id="UP001189429"/>
    </source>
</evidence>
<gene>
    <name evidence="2" type="ORF">PCOR1329_LOCUS27188</name>
</gene>
<reference evidence="2" key="1">
    <citation type="submission" date="2023-10" db="EMBL/GenBank/DDBJ databases">
        <authorList>
            <person name="Chen Y."/>
            <person name="Shah S."/>
            <person name="Dougan E. K."/>
            <person name="Thang M."/>
            <person name="Chan C."/>
        </authorList>
    </citation>
    <scope>NUCLEOTIDE SEQUENCE [LARGE SCALE GENOMIC DNA]</scope>
</reference>
<feature type="compositionally biased region" description="Low complexity" evidence="1">
    <location>
        <begin position="18"/>
        <end position="33"/>
    </location>
</feature>
<keyword evidence="3" id="KW-1185">Reference proteome</keyword>
<sequence>EAALPLRSERPGRGGRGAAARAGGPRGRPAAAGVLRGPSPRPEAAPPLRSEGAGGRADLRAPGSLPAARLCEGVRPALSERAAGGWRYSPARAWTAGRAKSPRRASPGGRRGAPGRGQRRPRVAAGRERRGTRGGGRAGRVLGGAAVPRQGGAGLVAPAEAAAYCGLGGRAGGGAAHRGSRPWSGGAQRAAVGPGAGPARARRRPLLALVAEAPGTRGVPEPRCEAAGAVRREAAAPREGEQLPRLPVGRATAGALLLAPHGAADAGGGP</sequence>
<feature type="compositionally biased region" description="Gly residues" evidence="1">
    <location>
        <begin position="133"/>
        <end position="142"/>
    </location>
</feature>
<protein>
    <submittedName>
        <fullName evidence="2">Uncharacterized protein</fullName>
    </submittedName>
</protein>
<feature type="region of interest" description="Disordered" evidence="1">
    <location>
        <begin position="171"/>
        <end position="200"/>
    </location>
</feature>
<organism evidence="2 3">
    <name type="scientific">Prorocentrum cordatum</name>
    <dbReference type="NCBI Taxonomy" id="2364126"/>
    <lineage>
        <taxon>Eukaryota</taxon>
        <taxon>Sar</taxon>
        <taxon>Alveolata</taxon>
        <taxon>Dinophyceae</taxon>
        <taxon>Prorocentrales</taxon>
        <taxon>Prorocentraceae</taxon>
        <taxon>Prorocentrum</taxon>
    </lineage>
</organism>
<feature type="compositionally biased region" description="Low complexity" evidence="1">
    <location>
        <begin position="185"/>
        <end position="199"/>
    </location>
</feature>
<feature type="non-terminal residue" evidence="2">
    <location>
        <position position="1"/>
    </location>
</feature>
<name>A0ABN9S7K6_9DINO</name>
<dbReference type="EMBL" id="CAUYUJ010009806">
    <property type="protein sequence ID" value="CAK0827728.1"/>
    <property type="molecule type" value="Genomic_DNA"/>
</dbReference>
<feature type="non-terminal residue" evidence="2">
    <location>
        <position position="270"/>
    </location>
</feature>
<feature type="region of interest" description="Disordered" evidence="1">
    <location>
        <begin position="1"/>
        <end position="143"/>
    </location>
</feature>
<comment type="caution">
    <text evidence="2">The sequence shown here is derived from an EMBL/GenBank/DDBJ whole genome shotgun (WGS) entry which is preliminary data.</text>
</comment>